<protein>
    <submittedName>
        <fullName evidence="2">Uncharacterized protein</fullName>
    </submittedName>
</protein>
<proteinExistence type="predicted"/>
<dbReference type="EMBL" id="BJZS01000134">
    <property type="protein sequence ID" value="GEO97492.1"/>
    <property type="molecule type" value="Genomic_DNA"/>
</dbReference>
<gene>
    <name evidence="2" type="ORF">KTU01_36150</name>
</gene>
<reference evidence="2 3" key="1">
    <citation type="submission" date="2019-07" db="EMBL/GenBank/DDBJ databases">
        <title>Whole genome shotgun sequence of Kocuria turfanensis NBRC 107627.</title>
        <authorList>
            <person name="Hosoyama A."/>
            <person name="Uohara A."/>
            <person name="Ohji S."/>
            <person name="Ichikawa N."/>
        </authorList>
    </citation>
    <scope>NUCLEOTIDE SEQUENCE [LARGE SCALE GENOMIC DNA]</scope>
    <source>
        <strain evidence="2 3">NBRC 107627</strain>
    </source>
</reference>
<comment type="caution">
    <text evidence="2">The sequence shown here is derived from an EMBL/GenBank/DDBJ whole genome shotgun (WGS) entry which is preliminary data.</text>
</comment>
<evidence type="ECO:0000256" key="1">
    <source>
        <dbReference type="SAM" id="Phobius"/>
    </source>
</evidence>
<keyword evidence="1" id="KW-0812">Transmembrane</keyword>
<keyword evidence="1" id="KW-1133">Transmembrane helix</keyword>
<sequence length="75" mass="7596">MSTRPSGSGGIITDPVSAVIGIVVGFLAGAAGWWAEGFLASALAALSVAGLGAALMRGWERRRASRLRPDDPEGS</sequence>
<evidence type="ECO:0000313" key="2">
    <source>
        <dbReference type="EMBL" id="GEO97492.1"/>
    </source>
</evidence>
<name>A0A512IIL7_9MICC</name>
<dbReference type="Proteomes" id="UP000321103">
    <property type="component" value="Unassembled WGS sequence"/>
</dbReference>
<keyword evidence="3" id="KW-1185">Reference proteome</keyword>
<dbReference type="STRING" id="388357.GCA_001580365_03610"/>
<evidence type="ECO:0000313" key="3">
    <source>
        <dbReference type="Proteomes" id="UP000321103"/>
    </source>
</evidence>
<keyword evidence="1" id="KW-0472">Membrane</keyword>
<feature type="transmembrane region" description="Helical" evidence="1">
    <location>
        <begin position="12"/>
        <end position="34"/>
    </location>
</feature>
<feature type="transmembrane region" description="Helical" evidence="1">
    <location>
        <begin position="40"/>
        <end position="59"/>
    </location>
</feature>
<organism evidence="2 3">
    <name type="scientific">Kocuria turfanensis</name>
    <dbReference type="NCBI Taxonomy" id="388357"/>
    <lineage>
        <taxon>Bacteria</taxon>
        <taxon>Bacillati</taxon>
        <taxon>Actinomycetota</taxon>
        <taxon>Actinomycetes</taxon>
        <taxon>Micrococcales</taxon>
        <taxon>Micrococcaceae</taxon>
        <taxon>Kocuria</taxon>
    </lineage>
</organism>
<dbReference type="AlphaFoldDB" id="A0A512IIL7"/>
<accession>A0A512IIL7</accession>
<dbReference type="RefSeq" id="WP_062737256.1">
    <property type="nucleotide sequence ID" value="NZ_BJZS01000134.1"/>
</dbReference>